<keyword evidence="3" id="KW-1185">Reference proteome</keyword>
<sequence>MTTIPSREYTILLSHLHKPSSSLPLTTHQSLISHFLAQTPTPTQLTATVISSPLFRPFAHAKLAALLTAFRHAVHLRLKALEDEDKSLFSRGIRFRMAEWVRSLVKGFKGGQAVIRFVCAGGTLLGLEDLKEKLGTDPGGGTVRAKIEDELIIALTEIMELYGAPKDNAWEKEFQPETERGELDVLSLTLLFTAQLLPHVFSERVKVLPLSTLSSHLMTVIENTFASGSFLASLPSSCSPTPSGQLSLTTPVGPKRPSFPYDGPGPWTQAALLPVALKNVVGSPLFSAVPSLASITARILPLLTESSPLEGLNTLEAVITRLEKVASNVENDWARSALAGIEDENDIGARLVQFRAVACSSSPNIAAPESRELAENIWTVLKTLLFTTIMLLQSILSTIVYSSPVACTIVSLQPKPSSAHLPTHSSLALLTLRTLSQLSFVISKFGGVTSTSGAGFAELKRVFYSALDVLSVDAEASEKFVKALSTHAPASSSLKPQLAEPLTRARQAFNLACVEQLVPLLSLDTIEYFAFPLCLPHLDDASHRETYESAHSVILAVFAAHALERPDSTILAEVQGTDVSRHAFVEKIVPFYVQCLLENSTDGKLTTPQLRLAFGALTSSASASTPAMGLFCLSSLLSMLSALSTPDSAQQRHRLCIVLVSTLSALPLVILPHALTAVASAIRNSQGEERRELTGEVFKEIMENVGDREKEYCLRWWEEQSEALEGNKEMKSGDSLGKGKGKGKSNAARL</sequence>
<dbReference type="Proteomes" id="UP001203297">
    <property type="component" value="Unassembled WGS sequence"/>
</dbReference>
<reference evidence="2" key="1">
    <citation type="journal article" date="2022" name="New Phytol.">
        <title>Evolutionary transition to the ectomycorrhizal habit in the genomes of a hyperdiverse lineage of mushroom-forming fungi.</title>
        <authorList>
            <person name="Looney B."/>
            <person name="Miyauchi S."/>
            <person name="Morin E."/>
            <person name="Drula E."/>
            <person name="Courty P.E."/>
            <person name="Kohler A."/>
            <person name="Kuo A."/>
            <person name="LaButti K."/>
            <person name="Pangilinan J."/>
            <person name="Lipzen A."/>
            <person name="Riley R."/>
            <person name="Andreopoulos W."/>
            <person name="He G."/>
            <person name="Johnson J."/>
            <person name="Nolan M."/>
            <person name="Tritt A."/>
            <person name="Barry K.W."/>
            <person name="Grigoriev I.V."/>
            <person name="Nagy L.G."/>
            <person name="Hibbett D."/>
            <person name="Henrissat B."/>
            <person name="Matheny P.B."/>
            <person name="Labbe J."/>
            <person name="Martin F.M."/>
        </authorList>
    </citation>
    <scope>NUCLEOTIDE SEQUENCE</scope>
    <source>
        <strain evidence="2">BPL690</strain>
    </source>
</reference>
<dbReference type="InterPro" id="IPR055334">
    <property type="entry name" value="PEX8-like"/>
</dbReference>
<organism evidence="2 3">
    <name type="scientific">Multifurca ochricompacta</name>
    <dbReference type="NCBI Taxonomy" id="376703"/>
    <lineage>
        <taxon>Eukaryota</taxon>
        <taxon>Fungi</taxon>
        <taxon>Dikarya</taxon>
        <taxon>Basidiomycota</taxon>
        <taxon>Agaricomycotina</taxon>
        <taxon>Agaricomycetes</taxon>
        <taxon>Russulales</taxon>
        <taxon>Russulaceae</taxon>
        <taxon>Multifurca</taxon>
    </lineage>
</organism>
<dbReference type="AlphaFoldDB" id="A0AAD4M6T8"/>
<accession>A0AAD4M6T8</accession>
<proteinExistence type="predicted"/>
<dbReference type="EMBL" id="WTXG01000007">
    <property type="protein sequence ID" value="KAI0304338.1"/>
    <property type="molecule type" value="Genomic_DNA"/>
</dbReference>
<name>A0AAD4M6T8_9AGAM</name>
<dbReference type="PANTHER" id="PTHR39214">
    <property type="entry name" value="MICROBODY (PEROXISOME) BIOGENESIS PROTEIN PEROXIN 8 (EUROFUNG)"/>
    <property type="match status" value="1"/>
</dbReference>
<gene>
    <name evidence="2" type="ORF">B0F90DRAFT_1815685</name>
</gene>
<dbReference type="PANTHER" id="PTHR39214:SF1">
    <property type="entry name" value="MICROBODY (PEROXISOME) BIOGENESIS PROTEIN PEROXIN 8 (EUROFUNG)"/>
    <property type="match status" value="1"/>
</dbReference>
<feature type="region of interest" description="Disordered" evidence="1">
    <location>
        <begin position="726"/>
        <end position="750"/>
    </location>
</feature>
<evidence type="ECO:0000313" key="2">
    <source>
        <dbReference type="EMBL" id="KAI0304338.1"/>
    </source>
</evidence>
<evidence type="ECO:0000313" key="3">
    <source>
        <dbReference type="Proteomes" id="UP001203297"/>
    </source>
</evidence>
<comment type="caution">
    <text evidence="2">The sequence shown here is derived from an EMBL/GenBank/DDBJ whole genome shotgun (WGS) entry which is preliminary data.</text>
</comment>
<evidence type="ECO:0000256" key="1">
    <source>
        <dbReference type="SAM" id="MobiDB-lite"/>
    </source>
</evidence>
<protein>
    <submittedName>
        <fullName evidence="2">Uncharacterized protein</fullName>
    </submittedName>
</protein>